<evidence type="ECO:0000313" key="5">
    <source>
        <dbReference type="Proteomes" id="UP000262712"/>
    </source>
</evidence>
<reference evidence="3 4" key="1">
    <citation type="submission" date="2017-09" db="EMBL/GenBank/DDBJ databases">
        <title>Arcobacter canalis sp. nov., a new species isolated from a water canal contaminated with urban sewage.</title>
        <authorList>
            <person name="Perez-Cataluna A."/>
            <person name="Salas-Masso N."/>
            <person name="Figueras M.J."/>
        </authorList>
    </citation>
    <scope>NUCLEOTIDE SEQUENCE [LARGE SCALE GENOMIC DNA]</scope>
    <source>
        <strain evidence="3 4">F98-3</strain>
    </source>
</reference>
<protein>
    <submittedName>
        <fullName evidence="2">Dienelactone hydrolase family protein</fullName>
    </submittedName>
</protein>
<dbReference type="KEGG" id="amol:AMOL_1736"/>
<dbReference type="InterPro" id="IPR002925">
    <property type="entry name" value="Dienelactn_hydro"/>
</dbReference>
<dbReference type="Proteomes" id="UP000262712">
    <property type="component" value="Chromosome"/>
</dbReference>
<feature type="domain" description="Dienelactone hydrolase" evidence="1">
    <location>
        <begin position="73"/>
        <end position="177"/>
    </location>
</feature>
<dbReference type="SUPFAM" id="SSF53474">
    <property type="entry name" value="alpha/beta-Hydrolases"/>
    <property type="match status" value="1"/>
</dbReference>
<evidence type="ECO:0000313" key="4">
    <source>
        <dbReference type="Proteomes" id="UP000221222"/>
    </source>
</evidence>
<sequence length="182" mass="21254">MKILVLTDIFGKVYLSNKLINFTSDLIILEPYEGEELFFLDEKDAYESFIKKCGHEKYLEKALNICKKENIDVILGFSAGGTVAWRLSSLYLPNLKKIICFYPSLIRDYLQLKPKVNTNIVFAKYEDSFDTKQISNILLDKQNVEVEISSYNHGFMNKKSKNYNNIAFEKYLEKLKKMVFNI</sequence>
<dbReference type="GO" id="GO:0016787">
    <property type="term" value="F:hydrolase activity"/>
    <property type="evidence" value="ECO:0007669"/>
    <property type="project" value="UniProtKB-KW"/>
</dbReference>
<dbReference type="EMBL" id="CP032098">
    <property type="protein sequence ID" value="AXX92701.1"/>
    <property type="molecule type" value="Genomic_DNA"/>
</dbReference>
<keyword evidence="4" id="KW-1185">Reference proteome</keyword>
<dbReference type="InterPro" id="IPR051049">
    <property type="entry name" value="Dienelactone_hydrolase-like"/>
</dbReference>
<proteinExistence type="predicted"/>
<organism evidence="3 4">
    <name type="scientific">Malaciobacter molluscorum LMG 25693</name>
    <dbReference type="NCBI Taxonomy" id="870501"/>
    <lineage>
        <taxon>Bacteria</taxon>
        <taxon>Pseudomonadati</taxon>
        <taxon>Campylobacterota</taxon>
        <taxon>Epsilonproteobacteria</taxon>
        <taxon>Campylobacterales</taxon>
        <taxon>Arcobacteraceae</taxon>
        <taxon>Malaciobacter</taxon>
    </lineage>
</organism>
<evidence type="ECO:0000313" key="3">
    <source>
        <dbReference type="EMBL" id="PHO19118.1"/>
    </source>
</evidence>
<evidence type="ECO:0000313" key="2">
    <source>
        <dbReference type="EMBL" id="AXX92701.1"/>
    </source>
</evidence>
<dbReference type="PANTHER" id="PTHR46623">
    <property type="entry name" value="CARBOXYMETHYLENEBUTENOLIDASE-RELATED"/>
    <property type="match status" value="1"/>
</dbReference>
<dbReference type="PANTHER" id="PTHR46623:SF6">
    <property type="entry name" value="ALPHA_BETA-HYDROLASES SUPERFAMILY PROTEIN"/>
    <property type="match status" value="1"/>
</dbReference>
<dbReference type="Proteomes" id="UP000221222">
    <property type="component" value="Unassembled WGS sequence"/>
</dbReference>
<dbReference type="InterPro" id="IPR029058">
    <property type="entry name" value="AB_hydrolase_fold"/>
</dbReference>
<name>A0A2G1DKV2_9BACT</name>
<evidence type="ECO:0000259" key="1">
    <source>
        <dbReference type="Pfam" id="PF01738"/>
    </source>
</evidence>
<dbReference type="Gene3D" id="3.40.50.1820">
    <property type="entry name" value="alpha/beta hydrolase"/>
    <property type="match status" value="1"/>
</dbReference>
<dbReference type="Pfam" id="PF01738">
    <property type="entry name" value="DLH"/>
    <property type="match status" value="1"/>
</dbReference>
<accession>A0A2G1DKV2</accession>
<dbReference type="AlphaFoldDB" id="A0A2G1DKV2"/>
<keyword evidence="2" id="KW-0378">Hydrolase</keyword>
<gene>
    <name evidence="2" type="ORF">AMOL_1736</name>
    <name evidence="3" type="ORF">CPU12_02415</name>
</gene>
<dbReference type="RefSeq" id="WP_099341478.1">
    <property type="nucleotide sequence ID" value="NZ_CP032098.1"/>
</dbReference>
<dbReference type="EMBL" id="NXFY01000002">
    <property type="protein sequence ID" value="PHO19118.1"/>
    <property type="molecule type" value="Genomic_DNA"/>
</dbReference>
<reference evidence="2 5" key="2">
    <citation type="submission" date="2018-08" db="EMBL/GenBank/DDBJ databases">
        <title>Complete genome of the Arcobacter molluscorum type strain LMG 25693.</title>
        <authorList>
            <person name="Miller W.G."/>
            <person name="Yee E."/>
            <person name="Bono J.L."/>
        </authorList>
    </citation>
    <scope>NUCLEOTIDE SEQUENCE [LARGE SCALE GENOMIC DNA]</scope>
    <source>
        <strain evidence="2 5">CECT 7696</strain>
    </source>
</reference>